<dbReference type="GO" id="GO:0006352">
    <property type="term" value="P:DNA-templated transcription initiation"/>
    <property type="evidence" value="ECO:0007669"/>
    <property type="project" value="InterPro"/>
</dbReference>
<dbReference type="AlphaFoldDB" id="Q12VX3"/>
<dbReference type="Pfam" id="PF00352">
    <property type="entry name" value="TBP"/>
    <property type="match status" value="2"/>
</dbReference>
<comment type="caution">
    <text evidence="7">Lacks conserved residue(s) required for the propagation of feature annotation.</text>
</comment>
<dbReference type="HOGENOM" id="CLU_060161_4_3_2"/>
<dbReference type="NCBIfam" id="NF001597">
    <property type="entry name" value="PRK00394.2-2"/>
    <property type="match status" value="1"/>
</dbReference>
<name>Q12VX3_METBU</name>
<evidence type="ECO:0000256" key="7">
    <source>
        <dbReference type="HAMAP-Rule" id="MF_00408"/>
    </source>
</evidence>
<sequence>MSESNIKIENVVASTELAEESKNMSEYNIKIENVVASTKLAEEFDLIKIEAEFEGAEYNKQKFPGLVYRVTDPKAAFLVFTSGKVVCTGAKNVADVHIVIGNMAKKLNGIGIETIADPEITVQNIVASADLHATLNLNAIAIGLGLENIEYEPEQFPGLVYRIADPKVVVLIFSSGKLVVTGGKSPAHCDQGVEVVRQQLDNMGLL</sequence>
<comment type="function">
    <text evidence="6 7 8">General factor that plays a role in the activation of archaeal genes transcribed by RNA polymerase. Binds specifically to the TATA box promoter element which lies close to the position of transcription initiation.</text>
</comment>
<gene>
    <name evidence="7" type="primary">tbp</name>
    <name evidence="9" type="ordered locus">Mbur_1496</name>
</gene>
<dbReference type="NCBIfam" id="NF001593">
    <property type="entry name" value="PRK00394.1-2"/>
    <property type="match status" value="1"/>
</dbReference>
<keyword evidence="10" id="KW-1185">Reference proteome</keyword>
<keyword evidence="5 7" id="KW-0804">Transcription</keyword>
<dbReference type="STRING" id="259564.Mbur_1496"/>
<evidence type="ECO:0000256" key="4">
    <source>
        <dbReference type="ARBA" id="ARBA00023125"/>
    </source>
</evidence>
<comment type="similarity">
    <text evidence="1 7 8">Belongs to the TBP family.</text>
</comment>
<evidence type="ECO:0000313" key="9">
    <source>
        <dbReference type="EMBL" id="ABE52403.1"/>
    </source>
</evidence>
<evidence type="ECO:0000313" key="10">
    <source>
        <dbReference type="Proteomes" id="UP000001979"/>
    </source>
</evidence>
<dbReference type="PROSITE" id="PS00351">
    <property type="entry name" value="TFIID"/>
    <property type="match status" value="1"/>
</dbReference>
<dbReference type="NCBIfam" id="NF001599">
    <property type="entry name" value="PRK00394.2-4"/>
    <property type="match status" value="1"/>
</dbReference>
<dbReference type="KEGG" id="mbu:Mbur_1496"/>
<dbReference type="InterPro" id="IPR012295">
    <property type="entry name" value="TBP_dom_sf"/>
</dbReference>
<keyword evidence="4 7" id="KW-0238">DNA-binding</keyword>
<dbReference type="GO" id="GO:0003700">
    <property type="term" value="F:DNA-binding transcription factor activity"/>
    <property type="evidence" value="ECO:0007669"/>
    <property type="project" value="UniProtKB-UniRule"/>
</dbReference>
<evidence type="ECO:0000256" key="5">
    <source>
        <dbReference type="ARBA" id="ARBA00023163"/>
    </source>
</evidence>
<dbReference type="InterPro" id="IPR033711">
    <property type="entry name" value="TBP_archaea"/>
</dbReference>
<dbReference type="NCBIfam" id="NF001596">
    <property type="entry name" value="PRK00394.2-1"/>
    <property type="match status" value="1"/>
</dbReference>
<accession>Q12VX3</accession>
<keyword evidence="2 7" id="KW-0677">Repeat</keyword>
<evidence type="ECO:0000256" key="8">
    <source>
        <dbReference type="RuleBase" id="RU000523"/>
    </source>
</evidence>
<feature type="repeat" description="1" evidence="7">
    <location>
        <begin position="31"/>
        <end position="107"/>
    </location>
</feature>
<evidence type="ECO:0000256" key="6">
    <source>
        <dbReference type="ARBA" id="ARBA00025680"/>
    </source>
</evidence>
<dbReference type="PRINTS" id="PR00686">
    <property type="entry name" value="TIFACTORIID"/>
</dbReference>
<reference evidence="10" key="1">
    <citation type="journal article" date="2009" name="ISME J.">
        <title>The genome sequence of the psychrophilic archaeon, Methanococcoides burtonii: the role of genome evolution in cold adaptation.</title>
        <authorList>
            <person name="Allen M.A."/>
            <person name="Lauro F.M."/>
            <person name="Williams T.J."/>
            <person name="Burg D."/>
            <person name="Siddiqui K.S."/>
            <person name="De Francisci D."/>
            <person name="Chong K.W."/>
            <person name="Pilak O."/>
            <person name="Chew H.H."/>
            <person name="De Maere M.Z."/>
            <person name="Ting L."/>
            <person name="Katrib M."/>
            <person name="Ng C."/>
            <person name="Sowers K.R."/>
            <person name="Galperin M.Y."/>
            <person name="Anderson I.J."/>
            <person name="Ivanova N."/>
            <person name="Dalin E."/>
            <person name="Martinez M."/>
            <person name="Lapidus A."/>
            <person name="Hauser L."/>
            <person name="Land M."/>
            <person name="Thomas T."/>
            <person name="Cavicchioli R."/>
        </authorList>
    </citation>
    <scope>NUCLEOTIDE SEQUENCE [LARGE SCALE GENOMIC DNA]</scope>
    <source>
        <strain evidence="10">DSM 6242 / NBRC 107633 / OCM 468 / ACE-M</strain>
    </source>
</reference>
<dbReference type="EMBL" id="CP000300">
    <property type="protein sequence ID" value="ABE52403.1"/>
    <property type="molecule type" value="Genomic_DNA"/>
</dbReference>
<dbReference type="InterPro" id="IPR000814">
    <property type="entry name" value="TBP"/>
</dbReference>
<dbReference type="PANTHER" id="PTHR10126">
    <property type="entry name" value="TATA-BOX BINDING PROTEIN"/>
    <property type="match status" value="1"/>
</dbReference>
<dbReference type="HAMAP" id="MF_00408">
    <property type="entry name" value="TATA_bind_prot_arch"/>
    <property type="match status" value="1"/>
</dbReference>
<protein>
    <recommendedName>
        <fullName evidence="7">TATA-box-binding protein</fullName>
    </recommendedName>
    <alternativeName>
        <fullName evidence="7">Box A-binding protein</fullName>
        <shortName evidence="7">BAP</shortName>
    </alternativeName>
    <alternativeName>
        <fullName evidence="7">TATA sequence-binding protein</fullName>
        <shortName evidence="7">TBP</shortName>
    </alternativeName>
    <alternativeName>
        <fullName evidence="7">TATA-box factor</fullName>
    </alternativeName>
</protein>
<dbReference type="Gene3D" id="3.30.310.10">
    <property type="entry name" value="TATA-Binding Protein"/>
    <property type="match status" value="2"/>
</dbReference>
<dbReference type="CDD" id="cd04518">
    <property type="entry name" value="TBP_archaea"/>
    <property type="match status" value="1"/>
</dbReference>
<dbReference type="GO" id="GO:0003677">
    <property type="term" value="F:DNA binding"/>
    <property type="evidence" value="ECO:0007669"/>
    <property type="project" value="UniProtKB-KW"/>
</dbReference>
<evidence type="ECO:0000256" key="2">
    <source>
        <dbReference type="ARBA" id="ARBA00022737"/>
    </source>
</evidence>
<evidence type="ECO:0000256" key="1">
    <source>
        <dbReference type="ARBA" id="ARBA00005560"/>
    </source>
</evidence>
<proteinExistence type="inferred from homology"/>
<keyword evidence="3 7" id="KW-0805">Transcription regulation</keyword>
<dbReference type="Proteomes" id="UP000001979">
    <property type="component" value="Chromosome"/>
</dbReference>
<dbReference type="FunFam" id="3.30.310.10:FF:000010">
    <property type="entry name" value="TATA-box-binding protein"/>
    <property type="match status" value="1"/>
</dbReference>
<dbReference type="FunFam" id="3.30.310.10:FF:000007">
    <property type="entry name" value="TATA-box-binding protein"/>
    <property type="match status" value="1"/>
</dbReference>
<evidence type="ECO:0000256" key="3">
    <source>
        <dbReference type="ARBA" id="ARBA00023015"/>
    </source>
</evidence>
<organism evidence="9 10">
    <name type="scientific">Methanococcoides burtonii (strain DSM 6242 / NBRC 107633 / OCM 468 / ACE-M)</name>
    <dbReference type="NCBI Taxonomy" id="259564"/>
    <lineage>
        <taxon>Archaea</taxon>
        <taxon>Methanobacteriati</taxon>
        <taxon>Methanobacteriota</taxon>
        <taxon>Stenosarchaea group</taxon>
        <taxon>Methanomicrobia</taxon>
        <taxon>Methanosarcinales</taxon>
        <taxon>Methanosarcinaceae</taxon>
        <taxon>Methanococcoides</taxon>
    </lineage>
</organism>
<dbReference type="SUPFAM" id="SSF55945">
    <property type="entry name" value="TATA-box binding protein-like"/>
    <property type="match status" value="2"/>
</dbReference>
<dbReference type="InterPro" id="IPR030491">
    <property type="entry name" value="TBP_CS"/>
</dbReference>